<dbReference type="SUPFAM" id="SSF57829">
    <property type="entry name" value="Zn-binding ribosomal proteins"/>
    <property type="match status" value="1"/>
</dbReference>
<evidence type="ECO:0000256" key="5">
    <source>
        <dbReference type="ARBA" id="ARBA00023128"/>
    </source>
</evidence>
<dbReference type="GO" id="GO:0005762">
    <property type="term" value="C:mitochondrial large ribosomal subunit"/>
    <property type="evidence" value="ECO:0007669"/>
    <property type="project" value="TreeGrafter"/>
</dbReference>
<dbReference type="InterPro" id="IPR011332">
    <property type="entry name" value="Ribosomal_zn-bd"/>
</dbReference>
<evidence type="ECO:0000256" key="2">
    <source>
        <dbReference type="ARBA" id="ARBA00008560"/>
    </source>
</evidence>
<evidence type="ECO:0000256" key="6">
    <source>
        <dbReference type="ARBA" id="ARBA00023274"/>
    </source>
</evidence>
<dbReference type="KEGG" id="goe:100898972"/>
<organism evidence="10 11">
    <name type="scientific">Galendromus occidentalis</name>
    <name type="common">western predatory mite</name>
    <dbReference type="NCBI Taxonomy" id="34638"/>
    <lineage>
        <taxon>Eukaryota</taxon>
        <taxon>Metazoa</taxon>
        <taxon>Ecdysozoa</taxon>
        <taxon>Arthropoda</taxon>
        <taxon>Chelicerata</taxon>
        <taxon>Arachnida</taxon>
        <taxon>Acari</taxon>
        <taxon>Parasitiformes</taxon>
        <taxon>Mesostigmata</taxon>
        <taxon>Gamasina</taxon>
        <taxon>Phytoseioidea</taxon>
        <taxon>Phytoseiidae</taxon>
        <taxon>Typhlodrominae</taxon>
        <taxon>Galendromus</taxon>
    </lineage>
</organism>
<dbReference type="PANTHER" id="PTHR21026">
    <property type="entry name" value="39S RIBOSOMAL PROTEIN L32, MITOCHONDRIAL"/>
    <property type="match status" value="1"/>
</dbReference>
<comment type="function">
    <text evidence="9">Component of the mitochondrial large ribosomal subunit (mt-LSU). The mitochondrial ribosome (mitoribosome) is a large ribonucleoprotein complex responsible for the synthesis of proteins inside mitochondria.</text>
</comment>
<keyword evidence="5" id="KW-0496">Mitochondrion</keyword>
<dbReference type="GO" id="GO:0003735">
    <property type="term" value="F:structural constituent of ribosome"/>
    <property type="evidence" value="ECO:0007669"/>
    <property type="project" value="InterPro"/>
</dbReference>
<evidence type="ECO:0000256" key="3">
    <source>
        <dbReference type="ARBA" id="ARBA00022946"/>
    </source>
</evidence>
<accession>A0AAJ6QPR2</accession>
<evidence type="ECO:0000256" key="4">
    <source>
        <dbReference type="ARBA" id="ARBA00022980"/>
    </source>
</evidence>
<keyword evidence="4 11" id="KW-0689">Ribosomal protein</keyword>
<keyword evidence="10" id="KW-1185">Reference proteome</keyword>
<evidence type="ECO:0000256" key="9">
    <source>
        <dbReference type="ARBA" id="ARBA00045766"/>
    </source>
</evidence>
<evidence type="ECO:0000256" key="1">
    <source>
        <dbReference type="ARBA" id="ARBA00004173"/>
    </source>
</evidence>
<comment type="subcellular location">
    <subcellularLocation>
        <location evidence="1">Mitochondrion</location>
    </subcellularLocation>
</comment>
<dbReference type="AlphaFoldDB" id="A0AAJ6QPR2"/>
<reference evidence="11" key="1">
    <citation type="submission" date="2025-08" db="UniProtKB">
        <authorList>
            <consortium name="RefSeq"/>
        </authorList>
    </citation>
    <scope>IDENTIFICATION</scope>
</reference>
<keyword evidence="3" id="KW-0809">Transit peptide</keyword>
<protein>
    <recommendedName>
        <fullName evidence="7">Large ribosomal subunit protein bL32m</fullName>
    </recommendedName>
    <alternativeName>
        <fullName evidence="8">39S ribosomal protein L32, mitochondrial</fullName>
    </alternativeName>
</protein>
<evidence type="ECO:0000313" key="10">
    <source>
        <dbReference type="Proteomes" id="UP000694867"/>
    </source>
</evidence>
<evidence type="ECO:0000256" key="7">
    <source>
        <dbReference type="ARBA" id="ARBA00039935"/>
    </source>
</evidence>
<keyword evidence="6" id="KW-0687">Ribonucleoprotein</keyword>
<evidence type="ECO:0000256" key="8">
    <source>
        <dbReference type="ARBA" id="ARBA00042577"/>
    </source>
</evidence>
<dbReference type="InterPro" id="IPR002677">
    <property type="entry name" value="Ribosomal_bL32"/>
</dbReference>
<proteinExistence type="inferred from homology"/>
<sequence>MNALRKSLLSLLESSRNTFQLPLPIPALNFAALAANPDSRSQPSASFLDDLKEGLLRAVQTNRRSVQRRQWRRIGMPQFNSKPRRDLKVCIACGNLHEAHTLCGHCYASVRAETEVVKEAMSKTYGHLKPIEHEVVVVYEGEAKPKDRPEKIIEIPKKRPDFFAKNLLEKENVA</sequence>
<dbReference type="InterPro" id="IPR051991">
    <property type="entry name" value="Mitoribosomal_protein_bL32"/>
</dbReference>
<gene>
    <name evidence="11" type="primary">LOC100898972</name>
</gene>
<name>A0AAJ6QPR2_9ACAR</name>
<dbReference type="GeneID" id="100898972"/>
<dbReference type="Pfam" id="PF01783">
    <property type="entry name" value="Ribosomal_L32p"/>
    <property type="match status" value="1"/>
</dbReference>
<dbReference type="CTD" id="64983"/>
<dbReference type="RefSeq" id="XP_003739853.2">
    <property type="nucleotide sequence ID" value="XM_003739805.2"/>
</dbReference>
<comment type="similarity">
    <text evidence="2">Belongs to the bacterial ribosomal protein bL32 family.</text>
</comment>
<dbReference type="GO" id="GO:0006412">
    <property type="term" value="P:translation"/>
    <property type="evidence" value="ECO:0007669"/>
    <property type="project" value="InterPro"/>
</dbReference>
<dbReference type="Proteomes" id="UP000694867">
    <property type="component" value="Unplaced"/>
</dbReference>
<dbReference type="PANTHER" id="PTHR21026:SF2">
    <property type="entry name" value="LARGE RIBOSOMAL SUBUNIT PROTEIN BL32M"/>
    <property type="match status" value="1"/>
</dbReference>
<evidence type="ECO:0000313" key="11">
    <source>
        <dbReference type="RefSeq" id="XP_003739853.2"/>
    </source>
</evidence>